<protein>
    <recommendedName>
        <fullName evidence="8">CCHC-type domain-containing protein</fullName>
    </recommendedName>
</protein>
<dbReference type="EMBL" id="OIVN01001065">
    <property type="protein sequence ID" value="SPC89397.1"/>
    <property type="molecule type" value="Genomic_DNA"/>
</dbReference>
<dbReference type="Gene3D" id="1.20.1250.20">
    <property type="entry name" value="MFS general substrate transporter like domains"/>
    <property type="match status" value="1"/>
</dbReference>
<evidence type="ECO:0000256" key="6">
    <source>
        <dbReference type="SAM" id="Phobius"/>
    </source>
</evidence>
<evidence type="ECO:0000256" key="2">
    <source>
        <dbReference type="ARBA" id="ARBA00022692"/>
    </source>
</evidence>
<keyword evidence="3 6" id="KW-1133">Transmembrane helix</keyword>
<feature type="compositionally biased region" description="Basic and acidic residues" evidence="5">
    <location>
        <begin position="735"/>
        <end position="749"/>
    </location>
</feature>
<dbReference type="Pfam" id="PF14223">
    <property type="entry name" value="Retrotran_gag_2"/>
    <property type="match status" value="1"/>
</dbReference>
<organism evidence="7">
    <name type="scientific">Fagus sylvatica</name>
    <name type="common">Beechnut</name>
    <dbReference type="NCBI Taxonomy" id="28930"/>
    <lineage>
        <taxon>Eukaryota</taxon>
        <taxon>Viridiplantae</taxon>
        <taxon>Streptophyta</taxon>
        <taxon>Embryophyta</taxon>
        <taxon>Tracheophyta</taxon>
        <taxon>Spermatophyta</taxon>
        <taxon>Magnoliopsida</taxon>
        <taxon>eudicotyledons</taxon>
        <taxon>Gunneridae</taxon>
        <taxon>Pentapetalae</taxon>
        <taxon>rosids</taxon>
        <taxon>fabids</taxon>
        <taxon>Fagales</taxon>
        <taxon>Fagaceae</taxon>
        <taxon>Fagus</taxon>
    </lineage>
</organism>
<evidence type="ECO:0000256" key="5">
    <source>
        <dbReference type="SAM" id="MobiDB-lite"/>
    </source>
</evidence>
<comment type="subcellular location">
    <subcellularLocation>
        <location evidence="1">Membrane</location>
        <topology evidence="1">Multi-pass membrane protein</topology>
    </subcellularLocation>
</comment>
<dbReference type="InterPro" id="IPR000109">
    <property type="entry name" value="POT_fam"/>
</dbReference>
<dbReference type="InterPro" id="IPR036259">
    <property type="entry name" value="MFS_trans_sf"/>
</dbReference>
<evidence type="ECO:0000313" key="7">
    <source>
        <dbReference type="EMBL" id="SPC89397.1"/>
    </source>
</evidence>
<proteinExistence type="predicted"/>
<dbReference type="GO" id="GO:0022857">
    <property type="term" value="F:transmembrane transporter activity"/>
    <property type="evidence" value="ECO:0007669"/>
    <property type="project" value="InterPro"/>
</dbReference>
<feature type="transmembrane region" description="Helical" evidence="6">
    <location>
        <begin position="615"/>
        <end position="632"/>
    </location>
</feature>
<keyword evidence="2 6" id="KW-0812">Transmembrane</keyword>
<feature type="region of interest" description="Disordered" evidence="5">
    <location>
        <begin position="249"/>
        <end position="300"/>
    </location>
</feature>
<feature type="compositionally biased region" description="Low complexity" evidence="5">
    <location>
        <begin position="259"/>
        <end position="276"/>
    </location>
</feature>
<feature type="region of interest" description="Disordered" evidence="5">
    <location>
        <begin position="1"/>
        <end position="28"/>
    </location>
</feature>
<feature type="region of interest" description="Disordered" evidence="5">
    <location>
        <begin position="654"/>
        <end position="693"/>
    </location>
</feature>
<feature type="transmembrane region" description="Helical" evidence="6">
    <location>
        <begin position="416"/>
        <end position="436"/>
    </location>
</feature>
<dbReference type="GO" id="GO:0016020">
    <property type="term" value="C:membrane"/>
    <property type="evidence" value="ECO:0007669"/>
    <property type="project" value="UniProtKB-SubCell"/>
</dbReference>
<evidence type="ECO:0000256" key="3">
    <source>
        <dbReference type="ARBA" id="ARBA00022989"/>
    </source>
</evidence>
<name>A0A2N9FEV3_FAGSY</name>
<gene>
    <name evidence="7" type="ORF">FSB_LOCUS17279</name>
</gene>
<accession>A0A2N9FEV3</accession>
<dbReference type="AlphaFoldDB" id="A0A2N9FEV3"/>
<feature type="compositionally biased region" description="Polar residues" evidence="5">
    <location>
        <begin position="674"/>
        <end position="683"/>
    </location>
</feature>
<dbReference type="PANTHER" id="PTHR47481">
    <property type="match status" value="1"/>
</dbReference>
<dbReference type="PANTHER" id="PTHR47481:SF22">
    <property type="entry name" value="RETROTRANSPOSON GAG DOMAIN-CONTAINING PROTEIN"/>
    <property type="match status" value="1"/>
</dbReference>
<dbReference type="Pfam" id="PF00854">
    <property type="entry name" value="PTR2"/>
    <property type="match status" value="1"/>
</dbReference>
<evidence type="ECO:0008006" key="8">
    <source>
        <dbReference type="Google" id="ProtNLM"/>
    </source>
</evidence>
<reference evidence="7" key="1">
    <citation type="submission" date="2018-02" db="EMBL/GenBank/DDBJ databases">
        <authorList>
            <person name="Cohen D.B."/>
            <person name="Kent A.D."/>
        </authorList>
    </citation>
    <scope>NUCLEOTIDE SEQUENCE</scope>
</reference>
<feature type="region of interest" description="Disordered" evidence="5">
    <location>
        <begin position="730"/>
        <end position="757"/>
    </location>
</feature>
<keyword evidence="4 6" id="KW-0472">Membrane</keyword>
<sequence>MVSEQPHSTENSILNSENSPSPITNPQSTTNAPLIALNIATQINEKLTPSTFPQWRAQFEALLIGYNLIDYVTGDNPCPSPNASSVTSLQKSHWVRQDKLILSAILASTSPTITPFISAATTSQEAWCKLKTMYASKSRSHAMQLKEELTLIKKENRSIQEYMHIVKALADEIALIDHPISEDDLTLYILNGLGPDFREIAAPIQARERSLSFEELHDLLVSHESYLRRLEATTQQLIATANFSNRRSFPTSLGGSNGSKGFNKSSKGGPSKSDGSLAQTRYNGGPPDNKRPNKTNGQRRYQPKCQLCDQLGHIAKYCSRLNFSEATANCASTSKDTKWLIDSAASHNITGDLANLSVHSEYDGTDEVVIGDGSALVVALGKSGLDSILKAFLADQLSERENPNIDSAKIESRTNFWWWIASFSGLAIALFCLSSLQWPETFITSVEVMGGSLLLFFCGFKYYYRQKPTERPLDVIFKVFRAAISKRDLEYPHDSAQFYWKGRPNEKLLKNHSNQILLLPKVLFFRWLDKAAVKKSRGSQEDQNRCLVEQVTEVKSLLTLIPMCTTFFAYSLVHATGNTFFIEQGSNMNGPIATVKLGRWSWFKDTVNESHLDRYFLALAILSSVFLGFYMYTSISKYAHEEDLLKEVELANASQEEDGGNDQITIEGHPSPSPSVSNTTQADGSGEDKAESRPIKSQYYNLWRKVFNATATTRHLYSRLKNVEMVGMQSPQDLHYPESIEELPLRSPDDEPSSLQE</sequence>
<feature type="transmembrane region" description="Helical" evidence="6">
    <location>
        <begin position="442"/>
        <end position="464"/>
    </location>
</feature>
<evidence type="ECO:0000256" key="4">
    <source>
        <dbReference type="ARBA" id="ARBA00023136"/>
    </source>
</evidence>
<evidence type="ECO:0000256" key="1">
    <source>
        <dbReference type="ARBA" id="ARBA00004141"/>
    </source>
</evidence>